<evidence type="ECO:0000313" key="5">
    <source>
        <dbReference type="Proteomes" id="UP000179284"/>
    </source>
</evidence>
<feature type="compositionally biased region" description="Basic and acidic residues" evidence="1">
    <location>
        <begin position="44"/>
        <end position="58"/>
    </location>
</feature>
<evidence type="ECO:0000313" key="4">
    <source>
        <dbReference type="EMBL" id="AOZ97813.1"/>
    </source>
</evidence>
<evidence type="ECO:0000256" key="2">
    <source>
        <dbReference type="SAM" id="Phobius"/>
    </source>
</evidence>
<feature type="compositionally biased region" description="Low complexity" evidence="1">
    <location>
        <begin position="67"/>
        <end position="80"/>
    </location>
</feature>
<evidence type="ECO:0000256" key="1">
    <source>
        <dbReference type="SAM" id="MobiDB-lite"/>
    </source>
</evidence>
<accession>A0A1D9P5N8</accession>
<keyword evidence="2" id="KW-0472">Membrane</keyword>
<dbReference type="AlphaFoldDB" id="A0A1D9P5N8"/>
<dbReference type="RefSeq" id="WP_071177573.1">
    <property type="nucleotide sequence ID" value="NZ_CP017832.1"/>
</dbReference>
<keyword evidence="5" id="KW-1185">Reference proteome</keyword>
<dbReference type="EMBL" id="CP017832">
    <property type="protein sequence ID" value="AOZ97813.1"/>
    <property type="molecule type" value="Genomic_DNA"/>
</dbReference>
<gene>
    <name evidence="4" type="ORF">bhn_II014</name>
</gene>
<protein>
    <submittedName>
        <fullName evidence="4">Uncharacterized protein</fullName>
    </submittedName>
</protein>
<keyword evidence="2" id="KW-1133">Transmembrane helix</keyword>
<name>A0A1D9P5N8_9FIRM</name>
<dbReference type="Proteomes" id="UP000179284">
    <property type="component" value="Plasmid pNP144"/>
</dbReference>
<feature type="chain" id="PRO_5009444109" evidence="3">
    <location>
        <begin position="27"/>
        <end position="321"/>
    </location>
</feature>
<sequence length="321" mass="35517">MRKINVILGFGTMVVALFCAKVTVNAEEGYEQTSSDVVWDVTPVEEHNDEPEPAHEEEPTPEPTPVVEPEVEPTPSVVEEPTPEPAPAPAPANNIPSEEVHETVPSSNSDDNGTHETVVEETPVPAVVETVVNTAVVETEVETPAISASKRAVRTTNKVKTAVEDDVVAVLGANRFEEVVGEAVSDEFPYIGLILFMGFAILLTALAYILLGKRNYVVVRRYTENGKCEVEELKKFFNIEKACEYVRDYQWDTTDDTYDALNILNTSRDEAAEDEDGNVENQQLVYIVSEDHEQETIYFANDDERDAIGRILRFVEGSVLA</sequence>
<proteinExistence type="predicted"/>
<feature type="signal peptide" evidence="3">
    <location>
        <begin position="1"/>
        <end position="26"/>
    </location>
</feature>
<feature type="transmembrane region" description="Helical" evidence="2">
    <location>
        <begin position="190"/>
        <end position="211"/>
    </location>
</feature>
<feature type="region of interest" description="Disordered" evidence="1">
    <location>
        <begin position="29"/>
        <end position="123"/>
    </location>
</feature>
<geneLocation type="plasmid" evidence="5">
    <name>pnp144</name>
</geneLocation>
<evidence type="ECO:0000256" key="3">
    <source>
        <dbReference type="SAM" id="SignalP"/>
    </source>
</evidence>
<organism evidence="4 5">
    <name type="scientific">Butyrivibrio hungatei</name>
    <dbReference type="NCBI Taxonomy" id="185008"/>
    <lineage>
        <taxon>Bacteria</taxon>
        <taxon>Bacillati</taxon>
        <taxon>Bacillota</taxon>
        <taxon>Clostridia</taxon>
        <taxon>Lachnospirales</taxon>
        <taxon>Lachnospiraceae</taxon>
        <taxon>Butyrivibrio</taxon>
    </lineage>
</organism>
<keyword evidence="3" id="KW-0732">Signal</keyword>
<keyword evidence="4" id="KW-0614">Plasmid</keyword>
<keyword evidence="2" id="KW-0812">Transmembrane</keyword>
<dbReference type="KEGG" id="bhu:bhn_II014"/>
<reference evidence="5" key="1">
    <citation type="submission" date="2016-10" db="EMBL/GenBank/DDBJ databases">
        <title>The complete genome sequence of the rumen bacterium Butyrivibrio hungatei MB2003.</title>
        <authorList>
            <person name="Palevich N."/>
            <person name="Kelly W.J."/>
            <person name="Leahy S.C."/>
            <person name="Altermann E."/>
            <person name="Rakonjac J."/>
            <person name="Attwood G.T."/>
        </authorList>
    </citation>
    <scope>NUCLEOTIDE SEQUENCE [LARGE SCALE GENOMIC DNA]</scope>
    <source>
        <strain evidence="5">MB2003</strain>
        <plasmid evidence="5">Plasmid pnp144</plasmid>
    </source>
</reference>